<evidence type="ECO:0000256" key="2">
    <source>
        <dbReference type="ARBA" id="ARBA00022801"/>
    </source>
</evidence>
<dbReference type="EMBL" id="CP047593">
    <property type="protein sequence ID" value="QHI69301.1"/>
    <property type="molecule type" value="Genomic_DNA"/>
</dbReference>
<dbReference type="PANTHER" id="PTHR43808:SF17">
    <property type="entry name" value="PEPTIDASE M20"/>
    <property type="match status" value="1"/>
</dbReference>
<dbReference type="InterPro" id="IPR036264">
    <property type="entry name" value="Bact_exopeptidase_dim_dom"/>
</dbReference>
<dbReference type="SUPFAM" id="SSF53187">
    <property type="entry name" value="Zn-dependent exopeptidases"/>
    <property type="match status" value="1"/>
</dbReference>
<sequence>MSRTYQNVEDIIQDLPMIREACVSLRETLLANLVMLAEIPSPTSKEDARIHFLLQRFSECGLNNTSTDEYGNGVGVLPGRNRERNILMHSHADTVFSERRDHTVSVHADKMCGPGIADNSLGLAVLATLPTLLEKLGIELDAGLVLMGGVRSLGRGDLAGIRFFLEHNKIPLTSGICVEGVQLGRLSYASAGMLRGEITCHVPEEYDWVRRGTTGAILVLNEVINRILGIALPRKPQTSIVMGSVEAGEGFNIIPTEGRLCFEVRSESGEIVHRIAGELDDIIEDVVSQTGAEVDLDVVARREPAGLPIGHPLVKQTREIMSSLGLRPHITPSISELSAMISRGLPAITLGITQGDGLHEMRETVKIDPMFTGMAQLVAVLLAMDGGFCDEPE</sequence>
<dbReference type="RefSeq" id="WP_160628483.1">
    <property type="nucleotide sequence ID" value="NZ_CP047593.1"/>
</dbReference>
<dbReference type="Proteomes" id="UP000464954">
    <property type="component" value="Chromosome"/>
</dbReference>
<dbReference type="GO" id="GO:0046872">
    <property type="term" value="F:metal ion binding"/>
    <property type="evidence" value="ECO:0007669"/>
    <property type="project" value="UniProtKB-KW"/>
</dbReference>
<keyword evidence="1" id="KW-0479">Metal-binding</keyword>
<dbReference type="InterPro" id="IPR050072">
    <property type="entry name" value="Peptidase_M20A"/>
</dbReference>
<dbReference type="KEGG" id="taer:GT409_07505"/>
<keyword evidence="2 3" id="KW-0378">Hydrolase</keyword>
<dbReference type="InterPro" id="IPR002933">
    <property type="entry name" value="Peptidase_M20"/>
</dbReference>
<accession>A0A6P1M635</accession>
<dbReference type="Gene3D" id="3.40.630.10">
    <property type="entry name" value="Zn peptidases"/>
    <property type="match status" value="1"/>
</dbReference>
<gene>
    <name evidence="3" type="ORF">GT409_07505</name>
</gene>
<proteinExistence type="predicted"/>
<evidence type="ECO:0000313" key="4">
    <source>
        <dbReference type="Proteomes" id="UP000464954"/>
    </source>
</evidence>
<evidence type="ECO:0000313" key="3">
    <source>
        <dbReference type="EMBL" id="QHI69301.1"/>
    </source>
</evidence>
<dbReference type="AlphaFoldDB" id="A0A6P1M635"/>
<keyword evidence="4" id="KW-1185">Reference proteome</keyword>
<dbReference type="SUPFAM" id="SSF55031">
    <property type="entry name" value="Bacterial exopeptidase dimerisation domain"/>
    <property type="match status" value="1"/>
</dbReference>
<reference evidence="3 4" key="1">
    <citation type="submission" date="2020-01" db="EMBL/GenBank/DDBJ databases">
        <title>Ponticoccus aerotolerans gen. nov., sp. nov., an anaerobic bacterium and proposal of Ponticoccusceae fam. nov., Ponticoccusles ord. nov. and Ponticoccuse classis nov. in the phylum Kiritimatiellaeota.</title>
        <authorList>
            <person name="Zhou L.Y."/>
            <person name="Du Z.J."/>
        </authorList>
    </citation>
    <scope>NUCLEOTIDE SEQUENCE [LARGE SCALE GENOMIC DNA]</scope>
    <source>
        <strain evidence="3 4">S-5007</strain>
    </source>
</reference>
<organism evidence="3 4">
    <name type="scientific">Tichowtungia aerotolerans</name>
    <dbReference type="NCBI Taxonomy" id="2697043"/>
    <lineage>
        <taxon>Bacteria</taxon>
        <taxon>Pseudomonadati</taxon>
        <taxon>Kiritimatiellota</taxon>
        <taxon>Tichowtungiia</taxon>
        <taxon>Tichowtungiales</taxon>
        <taxon>Tichowtungiaceae</taxon>
        <taxon>Tichowtungia</taxon>
    </lineage>
</organism>
<name>A0A6P1M635_9BACT</name>
<protein>
    <submittedName>
        <fullName evidence="3">M20/M25/M40 family metallo-hydrolase</fullName>
    </submittedName>
</protein>
<dbReference type="Pfam" id="PF01546">
    <property type="entry name" value="Peptidase_M20"/>
    <property type="match status" value="1"/>
</dbReference>
<evidence type="ECO:0000256" key="1">
    <source>
        <dbReference type="ARBA" id="ARBA00022723"/>
    </source>
</evidence>
<dbReference type="GO" id="GO:0016787">
    <property type="term" value="F:hydrolase activity"/>
    <property type="evidence" value="ECO:0007669"/>
    <property type="project" value="UniProtKB-KW"/>
</dbReference>
<dbReference type="Gene3D" id="3.30.70.360">
    <property type="match status" value="1"/>
</dbReference>
<dbReference type="PANTHER" id="PTHR43808">
    <property type="entry name" value="ACETYLORNITHINE DEACETYLASE"/>
    <property type="match status" value="1"/>
</dbReference>